<organism evidence="3 4">
    <name type="scientific">Jaminaea rosea</name>
    <dbReference type="NCBI Taxonomy" id="1569628"/>
    <lineage>
        <taxon>Eukaryota</taxon>
        <taxon>Fungi</taxon>
        <taxon>Dikarya</taxon>
        <taxon>Basidiomycota</taxon>
        <taxon>Ustilaginomycotina</taxon>
        <taxon>Exobasidiomycetes</taxon>
        <taxon>Microstromatales</taxon>
        <taxon>Microstromatales incertae sedis</taxon>
        <taxon>Jaminaea</taxon>
    </lineage>
</organism>
<feature type="region of interest" description="Disordered" evidence="1">
    <location>
        <begin position="236"/>
        <end position="255"/>
    </location>
</feature>
<evidence type="ECO:0000256" key="1">
    <source>
        <dbReference type="SAM" id="MobiDB-lite"/>
    </source>
</evidence>
<gene>
    <name evidence="3" type="ORF">BDZ90DRAFT_232767</name>
</gene>
<dbReference type="EMBL" id="KZ819669">
    <property type="protein sequence ID" value="PWN27224.1"/>
    <property type="molecule type" value="Genomic_DNA"/>
</dbReference>
<reference evidence="3 4" key="1">
    <citation type="journal article" date="2018" name="Mol. Biol. Evol.">
        <title>Broad Genomic Sampling Reveals a Smut Pathogenic Ancestry of the Fungal Clade Ustilaginomycotina.</title>
        <authorList>
            <person name="Kijpornyongpan T."/>
            <person name="Mondo S.J."/>
            <person name="Barry K."/>
            <person name="Sandor L."/>
            <person name="Lee J."/>
            <person name="Lipzen A."/>
            <person name="Pangilinan J."/>
            <person name="LaButti K."/>
            <person name="Hainaut M."/>
            <person name="Henrissat B."/>
            <person name="Grigoriev I.V."/>
            <person name="Spatafora J.W."/>
            <person name="Aime M.C."/>
        </authorList>
    </citation>
    <scope>NUCLEOTIDE SEQUENCE [LARGE SCALE GENOMIC DNA]</scope>
    <source>
        <strain evidence="3 4">MCA 5214</strain>
    </source>
</reference>
<feature type="compositionally biased region" description="Basic residues" evidence="1">
    <location>
        <begin position="1"/>
        <end position="10"/>
    </location>
</feature>
<dbReference type="AlphaFoldDB" id="A0A316UQH6"/>
<dbReference type="Proteomes" id="UP000245884">
    <property type="component" value="Unassembled WGS sequence"/>
</dbReference>
<feature type="compositionally biased region" description="Polar residues" evidence="1">
    <location>
        <begin position="246"/>
        <end position="255"/>
    </location>
</feature>
<protein>
    <recommendedName>
        <fullName evidence="2">Pre-rRNA-processing protein Ipi1 N-terminal domain-containing protein</fullName>
    </recommendedName>
</protein>
<evidence type="ECO:0000259" key="2">
    <source>
        <dbReference type="Pfam" id="PF12333"/>
    </source>
</evidence>
<evidence type="ECO:0000313" key="4">
    <source>
        <dbReference type="Proteomes" id="UP000245884"/>
    </source>
</evidence>
<feature type="domain" description="Pre-rRNA-processing protein Ipi1 N-terminal" evidence="2">
    <location>
        <begin position="145"/>
        <end position="269"/>
    </location>
</feature>
<name>A0A316UQH6_9BASI</name>
<dbReference type="STRING" id="1569628.A0A316UQH6"/>
<feature type="region of interest" description="Disordered" evidence="1">
    <location>
        <begin position="1"/>
        <end position="35"/>
    </location>
</feature>
<dbReference type="GeneID" id="37028201"/>
<evidence type="ECO:0000313" key="3">
    <source>
        <dbReference type="EMBL" id="PWN27224.1"/>
    </source>
</evidence>
<dbReference type="RefSeq" id="XP_025361836.1">
    <property type="nucleotide sequence ID" value="XM_025506378.1"/>
</dbReference>
<accession>A0A316UQH6</accession>
<dbReference type="OrthoDB" id="361362at2759"/>
<proteinExistence type="predicted"/>
<sequence>MVAAKKKKPPAHSDFTKSKSSLKAKQRAVPSNATNTSFKARSIVLPNQSTITDIQERRATKLTDDKGRGVAELVTILRGVGQGGASKSEALDSLGALLPRLPDSTTTTLGLLPIVLPLITSSAEHTRKSLHRFVVTALQDLPRDALAPYATTMTLWLTSGMNHIWKEVREDAARLAEAVLDFVGLDMVRGWQLGATSAQDATATTSNRAEDANTNNGQRLFASLLTSLGVSHYGAGPSSSSSSSSTPSVNIQTDLSSSPLSKMRLMRCLDKLVRCQSGLVAGSPSEETQGPHHRRAAATTSEFPLWIFRSCFTSSADWEAFVSVARHGAKTAESQGNSEFVPSAAGYALVEHSMAAASAPLCDVDASAGRSLSDGELLAAVSAVANLSGSSGTAPSVSSSSSNPYLALYASLHPLLLSTFLDHAPATLGPDASSRGGSEVPLGLKLIDAVLSLARTLGRAALRSSSAHSGPATISSGDRAAIANLWSLLDRAAIYFPFEQRASALVDERTGLLRRMSAAWCELVGACRMVTEPMDSAKPAVVAAAAKGKKKRANAASAAAHLSSVEEYLVSLLAQPSSSGADLSTIGAPSTQQGRLSEEEYLALLPTVWHLVCHARDESDEVEDAMPSSSSAASLLSTLISHWSQSSGPGSSSTSLHSLGLRFLLCICLVASQPSCSLAPSLRTLLARPRSDVRVALRDGFLAPGRGGGGGLGRALYEVAAKAGREAELLGSIRCLLEVVRSHSPLLDAGGTGTITPAGQDVESRLAASLCPLFWVPAVIKKGGVVARKETPGPYVRAVQRTPPAARGEMDAVARALAEYLDDESLSGAMRKTGVLPQKDHGAMMTT</sequence>
<keyword evidence="4" id="KW-1185">Reference proteome</keyword>
<dbReference type="InterPro" id="IPR024679">
    <property type="entry name" value="Ipi1_N"/>
</dbReference>
<dbReference type="Pfam" id="PF12333">
    <property type="entry name" value="Ipi1_N"/>
    <property type="match status" value="1"/>
</dbReference>